<sequence>MFQYAQLNQEKICVGISQLSGKVDAENMILINEDAEVLGMQYNNGIWEKLAQLEPNAASPSELEQMDTQQMDTQQIMQAFTDVELRNLEIQQRQELLAQQIANIELAMLGGNT</sequence>
<dbReference type="EMBL" id="CP014223">
    <property type="protein sequence ID" value="AMJ40466.1"/>
    <property type="molecule type" value="Genomic_DNA"/>
</dbReference>
<reference evidence="4" key="3">
    <citation type="submission" date="2016-11" db="EMBL/GenBank/DDBJ databases">
        <authorList>
            <person name="Jaros S."/>
            <person name="Januszkiewicz K."/>
            <person name="Wedrychowicz H."/>
        </authorList>
    </citation>
    <scope>NUCLEOTIDE SEQUENCE [LARGE SCALE GENOMIC DNA]</scope>
    <source>
        <strain evidence="4">DSM 1682</strain>
    </source>
</reference>
<accession>A0A110A738</accession>
<dbReference type="Proteomes" id="UP000184204">
    <property type="component" value="Unassembled WGS sequence"/>
</dbReference>
<evidence type="ECO:0000313" key="2">
    <source>
        <dbReference type="EMBL" id="SHE41345.1"/>
    </source>
</evidence>
<protein>
    <submittedName>
        <fullName evidence="2">Uncharacterized protein</fullName>
    </submittedName>
</protein>
<proteinExistence type="predicted"/>
<name>A0A110A738_ANAPI</name>
<dbReference type="RefSeq" id="WP_066048168.1">
    <property type="nucleotide sequence ID" value="NZ_CP014223.1"/>
</dbReference>
<dbReference type="KEGG" id="cpro:CPRO_08660"/>
<dbReference type="OrthoDB" id="2087570at2"/>
<keyword evidence="3" id="KW-1185">Reference proteome</keyword>
<evidence type="ECO:0000313" key="4">
    <source>
        <dbReference type="Proteomes" id="UP000184204"/>
    </source>
</evidence>
<organism evidence="2 4">
    <name type="scientific">Anaerotignum propionicum DSM 1682</name>
    <dbReference type="NCBI Taxonomy" id="991789"/>
    <lineage>
        <taxon>Bacteria</taxon>
        <taxon>Bacillati</taxon>
        <taxon>Bacillota</taxon>
        <taxon>Clostridia</taxon>
        <taxon>Lachnospirales</taxon>
        <taxon>Anaerotignaceae</taxon>
        <taxon>Anaerotignum</taxon>
    </lineage>
</organism>
<reference evidence="2" key="4">
    <citation type="submission" date="2016-11" db="EMBL/GenBank/DDBJ databases">
        <authorList>
            <person name="Varghese N."/>
            <person name="Submissions S."/>
        </authorList>
    </citation>
    <scope>NUCLEOTIDE SEQUENCE</scope>
    <source>
        <strain evidence="2">DSM 1682</strain>
    </source>
</reference>
<evidence type="ECO:0000313" key="1">
    <source>
        <dbReference type="EMBL" id="AMJ40466.1"/>
    </source>
</evidence>
<reference evidence="3" key="2">
    <citation type="submission" date="2016-01" db="EMBL/GenBank/DDBJ databases">
        <authorList>
            <person name="Poehlein A."/>
            <person name="Schlien K."/>
            <person name="Gottschalk G."/>
            <person name="Buckel W."/>
            <person name="Daniel R."/>
        </authorList>
    </citation>
    <scope>NUCLEOTIDE SEQUENCE [LARGE SCALE GENOMIC DNA]</scope>
    <source>
        <strain evidence="3">X2</strain>
    </source>
</reference>
<evidence type="ECO:0000313" key="3">
    <source>
        <dbReference type="Proteomes" id="UP000068026"/>
    </source>
</evidence>
<dbReference type="EMBL" id="FQUA01000002">
    <property type="protein sequence ID" value="SHE41345.1"/>
    <property type="molecule type" value="Genomic_DNA"/>
</dbReference>
<reference evidence="1 3" key="1">
    <citation type="journal article" date="2016" name="Genome Announc.">
        <title>Complete Genome Sequence of the Amino Acid-Fermenting Clostridium propionicum X2 (DSM 1682).</title>
        <authorList>
            <person name="Poehlein A."/>
            <person name="Schlien K."/>
            <person name="Chowdhury N.P."/>
            <person name="Gottschalk G."/>
            <person name="Buckel W."/>
            <person name="Daniel R."/>
        </authorList>
    </citation>
    <scope>NUCLEOTIDE SEQUENCE [LARGE SCALE GENOMIC DNA]</scope>
    <source>
        <strain evidence="1 3">X2</strain>
    </source>
</reference>
<dbReference type="Proteomes" id="UP000068026">
    <property type="component" value="Chromosome"/>
</dbReference>
<gene>
    <name evidence="1" type="ORF">CPRO_08660</name>
    <name evidence="2" type="ORF">SAMN02745151_00617</name>
</gene>
<dbReference type="AlphaFoldDB" id="A0A110A738"/>